<feature type="region of interest" description="Disordered" evidence="1">
    <location>
        <begin position="281"/>
        <end position="330"/>
    </location>
</feature>
<keyword evidence="5" id="KW-1185">Reference proteome</keyword>
<sequence>MVNRFFRATSDFARRQGRQTATLVVVTSETVNRFIKTAHHTVMLLGVLSLGTLGILFVNPDMADHVKALSPFAVEAEQDIEEEPQQVALTEAKPAPSEAKAATATEPAQAKPVAVPSPLPETLPKAAANSKQEQWVTNWLSKRYRVATDATHMLVSAAYMTAREIKLDPLLILSVMAIESGLNPFAESPVGAQGLMQVMSKVHRDKFERHGGPAAALNPIANIKVGSMILKDYVSRGGSVEAGLKLYVGAGAFENDSGYGSKVMAEYRRLKDVAMGKSVPTFTAPSNPSPAIQKPKSPEIKQEGGTTVQLEKNNDASMLINAYDAPDHRS</sequence>
<evidence type="ECO:0000256" key="2">
    <source>
        <dbReference type="SAM" id="Phobius"/>
    </source>
</evidence>
<protein>
    <submittedName>
        <fullName evidence="4">Transglycosylase SLT domain-containing protein</fullName>
    </submittedName>
</protein>
<feature type="region of interest" description="Disordered" evidence="1">
    <location>
        <begin position="90"/>
        <end position="122"/>
    </location>
</feature>
<feature type="compositionally biased region" description="Polar residues" evidence="1">
    <location>
        <begin position="281"/>
        <end position="290"/>
    </location>
</feature>
<keyword evidence="2" id="KW-0472">Membrane</keyword>
<keyword evidence="2" id="KW-1133">Transmembrane helix</keyword>
<gene>
    <name evidence="4" type="ORF">SAMN06265795_102181</name>
</gene>
<dbReference type="SUPFAM" id="SSF53955">
    <property type="entry name" value="Lysozyme-like"/>
    <property type="match status" value="1"/>
</dbReference>
<dbReference type="InterPro" id="IPR008258">
    <property type="entry name" value="Transglycosylase_SLT_dom_1"/>
</dbReference>
<name>A0A239DH40_9BURK</name>
<dbReference type="AlphaFoldDB" id="A0A239DH40"/>
<evidence type="ECO:0000313" key="4">
    <source>
        <dbReference type="EMBL" id="SNS31657.1"/>
    </source>
</evidence>
<dbReference type="InterPro" id="IPR023346">
    <property type="entry name" value="Lysozyme-like_dom_sf"/>
</dbReference>
<dbReference type="EMBL" id="FZOT01000002">
    <property type="protein sequence ID" value="SNS31657.1"/>
    <property type="molecule type" value="Genomic_DNA"/>
</dbReference>
<feature type="transmembrane region" description="Helical" evidence="2">
    <location>
        <begin position="41"/>
        <end position="58"/>
    </location>
</feature>
<dbReference type="CDD" id="cd00254">
    <property type="entry name" value="LT-like"/>
    <property type="match status" value="1"/>
</dbReference>
<dbReference type="Gene3D" id="1.10.530.10">
    <property type="match status" value="1"/>
</dbReference>
<dbReference type="Proteomes" id="UP000198284">
    <property type="component" value="Unassembled WGS sequence"/>
</dbReference>
<feature type="domain" description="Transglycosylase SLT" evidence="3">
    <location>
        <begin position="164"/>
        <end position="241"/>
    </location>
</feature>
<dbReference type="RefSeq" id="WP_089398056.1">
    <property type="nucleotide sequence ID" value="NZ_FZOT01000002.1"/>
</dbReference>
<dbReference type="OrthoDB" id="9815002at2"/>
<feature type="compositionally biased region" description="Low complexity" evidence="1">
    <location>
        <begin position="90"/>
        <end position="111"/>
    </location>
</feature>
<evidence type="ECO:0000259" key="3">
    <source>
        <dbReference type="Pfam" id="PF01464"/>
    </source>
</evidence>
<accession>A0A239DH40</accession>
<proteinExistence type="predicted"/>
<evidence type="ECO:0000256" key="1">
    <source>
        <dbReference type="SAM" id="MobiDB-lite"/>
    </source>
</evidence>
<organism evidence="4 5">
    <name type="scientific">Noviherbaspirillum humi</name>
    <dbReference type="NCBI Taxonomy" id="1688639"/>
    <lineage>
        <taxon>Bacteria</taxon>
        <taxon>Pseudomonadati</taxon>
        <taxon>Pseudomonadota</taxon>
        <taxon>Betaproteobacteria</taxon>
        <taxon>Burkholderiales</taxon>
        <taxon>Oxalobacteraceae</taxon>
        <taxon>Noviherbaspirillum</taxon>
    </lineage>
</organism>
<reference evidence="4 5" key="1">
    <citation type="submission" date="2017-06" db="EMBL/GenBank/DDBJ databases">
        <authorList>
            <person name="Kim H.J."/>
            <person name="Triplett B.A."/>
        </authorList>
    </citation>
    <scope>NUCLEOTIDE SEQUENCE [LARGE SCALE GENOMIC DNA]</scope>
    <source>
        <strain evidence="4 5">U15</strain>
    </source>
</reference>
<keyword evidence="2" id="KW-0812">Transmembrane</keyword>
<dbReference type="Pfam" id="PF01464">
    <property type="entry name" value="SLT"/>
    <property type="match status" value="1"/>
</dbReference>
<evidence type="ECO:0000313" key="5">
    <source>
        <dbReference type="Proteomes" id="UP000198284"/>
    </source>
</evidence>